<comment type="caution">
    <text evidence="1">The sequence shown here is derived from an EMBL/GenBank/DDBJ whole genome shotgun (WGS) entry which is preliminary data.</text>
</comment>
<accession>A0A4R3T9U9</accession>
<organism evidence="1 2">
    <name type="scientific">Longicatena caecimuris</name>
    <dbReference type="NCBI Taxonomy" id="1796635"/>
    <lineage>
        <taxon>Bacteria</taxon>
        <taxon>Bacillati</taxon>
        <taxon>Bacillota</taxon>
        <taxon>Erysipelotrichia</taxon>
        <taxon>Erysipelotrichales</taxon>
        <taxon>Erysipelotrichaceae</taxon>
        <taxon>Longicatena</taxon>
    </lineage>
</organism>
<proteinExistence type="predicted"/>
<evidence type="ECO:0000313" key="1">
    <source>
        <dbReference type="EMBL" id="TCU57716.1"/>
    </source>
</evidence>
<sequence>MKQITISSAAFLHVTSKLTHEAKISRLEIEILQSAYINNEKRIPSWHKDHNFEILCFYSIGV</sequence>
<name>A0A4R3T9U9_9FIRM</name>
<gene>
    <name evidence="1" type="ORF">EDD61_11629</name>
</gene>
<protein>
    <submittedName>
        <fullName evidence="1">Uncharacterized protein</fullName>
    </submittedName>
</protein>
<keyword evidence="2" id="KW-1185">Reference proteome</keyword>
<reference evidence="1 2" key="1">
    <citation type="submission" date="2019-03" db="EMBL/GenBank/DDBJ databases">
        <title>Genomic Encyclopedia of Type Strains, Phase IV (KMG-IV): sequencing the most valuable type-strain genomes for metagenomic binning, comparative biology and taxonomic classification.</title>
        <authorList>
            <person name="Goeker M."/>
        </authorList>
    </citation>
    <scope>NUCLEOTIDE SEQUENCE [LARGE SCALE GENOMIC DNA]</scope>
    <source>
        <strain evidence="1 2">DSM 29481</strain>
    </source>
</reference>
<dbReference type="Proteomes" id="UP000295773">
    <property type="component" value="Unassembled WGS sequence"/>
</dbReference>
<dbReference type="AlphaFoldDB" id="A0A4R3T9U9"/>
<evidence type="ECO:0000313" key="2">
    <source>
        <dbReference type="Proteomes" id="UP000295773"/>
    </source>
</evidence>
<dbReference type="EMBL" id="SMBP01000016">
    <property type="protein sequence ID" value="TCU57716.1"/>
    <property type="molecule type" value="Genomic_DNA"/>
</dbReference>